<feature type="compositionally biased region" description="Low complexity" evidence="1">
    <location>
        <begin position="563"/>
        <end position="579"/>
    </location>
</feature>
<organism evidence="2 3">
    <name type="scientific">Coniophora puteana (strain RWD-64-598)</name>
    <name type="common">Brown rot fungus</name>
    <dbReference type="NCBI Taxonomy" id="741705"/>
    <lineage>
        <taxon>Eukaryota</taxon>
        <taxon>Fungi</taxon>
        <taxon>Dikarya</taxon>
        <taxon>Basidiomycota</taxon>
        <taxon>Agaricomycotina</taxon>
        <taxon>Agaricomycetes</taxon>
        <taxon>Agaricomycetidae</taxon>
        <taxon>Boletales</taxon>
        <taxon>Coniophorineae</taxon>
        <taxon>Coniophoraceae</taxon>
        <taxon>Coniophora</taxon>
    </lineage>
</organism>
<feature type="compositionally biased region" description="Basic and acidic residues" evidence="1">
    <location>
        <begin position="549"/>
        <end position="559"/>
    </location>
</feature>
<accession>A0A5M3MWB3</accession>
<keyword evidence="3" id="KW-1185">Reference proteome</keyword>
<feature type="region of interest" description="Disordered" evidence="1">
    <location>
        <begin position="1"/>
        <end position="26"/>
    </location>
</feature>
<feature type="compositionally biased region" description="Basic and acidic residues" evidence="1">
    <location>
        <begin position="585"/>
        <end position="601"/>
    </location>
</feature>
<dbReference type="InterPro" id="IPR013745">
    <property type="entry name" value="Bit61/PRR5"/>
</dbReference>
<feature type="region of interest" description="Disordered" evidence="1">
    <location>
        <begin position="468"/>
        <end position="799"/>
    </location>
</feature>
<dbReference type="GeneID" id="19199640"/>
<dbReference type="RefSeq" id="XP_007767084.1">
    <property type="nucleotide sequence ID" value="XM_007768894.1"/>
</dbReference>
<feature type="compositionally biased region" description="Low complexity" evidence="1">
    <location>
        <begin position="65"/>
        <end position="84"/>
    </location>
</feature>
<dbReference type="OrthoDB" id="2290221at2759"/>
<protein>
    <submittedName>
        <fullName evidence="2">HbrB-domain-containing protein</fullName>
    </submittedName>
</protein>
<feature type="compositionally biased region" description="Low complexity" evidence="1">
    <location>
        <begin position="478"/>
        <end position="487"/>
    </location>
</feature>
<dbReference type="GO" id="GO:0031932">
    <property type="term" value="C:TORC2 complex"/>
    <property type="evidence" value="ECO:0007669"/>
    <property type="project" value="TreeGrafter"/>
</dbReference>
<feature type="compositionally biased region" description="Low complexity" evidence="1">
    <location>
        <begin position="609"/>
        <end position="622"/>
    </location>
</feature>
<feature type="region of interest" description="Disordered" evidence="1">
    <location>
        <begin position="64"/>
        <end position="84"/>
    </location>
</feature>
<feature type="compositionally biased region" description="Low complexity" evidence="1">
    <location>
        <begin position="537"/>
        <end position="548"/>
    </location>
</feature>
<evidence type="ECO:0000256" key="1">
    <source>
        <dbReference type="SAM" id="MobiDB-lite"/>
    </source>
</evidence>
<feature type="compositionally biased region" description="Pro residues" evidence="1">
    <location>
        <begin position="662"/>
        <end position="674"/>
    </location>
</feature>
<dbReference type="EMBL" id="JH711576">
    <property type="protein sequence ID" value="EIW83277.1"/>
    <property type="molecule type" value="Genomic_DNA"/>
</dbReference>
<proteinExistence type="predicted"/>
<comment type="caution">
    <text evidence="2">The sequence shown here is derived from an EMBL/GenBank/DDBJ whole genome shotgun (WGS) entry which is preliminary data.</text>
</comment>
<name>A0A5M3MWB3_CONPW</name>
<dbReference type="Proteomes" id="UP000053558">
    <property type="component" value="Unassembled WGS sequence"/>
</dbReference>
<evidence type="ECO:0000313" key="2">
    <source>
        <dbReference type="EMBL" id="EIW83277.1"/>
    </source>
</evidence>
<evidence type="ECO:0000313" key="3">
    <source>
        <dbReference type="Proteomes" id="UP000053558"/>
    </source>
</evidence>
<dbReference type="KEGG" id="cput:CONPUDRAFT_121769"/>
<dbReference type="GO" id="GO:0038203">
    <property type="term" value="P:TORC2 signaling"/>
    <property type="evidence" value="ECO:0007669"/>
    <property type="project" value="TreeGrafter"/>
</dbReference>
<gene>
    <name evidence="2" type="ORF">CONPUDRAFT_121769</name>
</gene>
<feature type="compositionally biased region" description="Acidic residues" evidence="1">
    <location>
        <begin position="411"/>
        <end position="429"/>
    </location>
</feature>
<feature type="compositionally biased region" description="Basic and acidic residues" evidence="1">
    <location>
        <begin position="511"/>
        <end position="529"/>
    </location>
</feature>
<feature type="region of interest" description="Disordered" evidence="1">
    <location>
        <begin position="411"/>
        <end position="436"/>
    </location>
</feature>
<feature type="region of interest" description="Disordered" evidence="1">
    <location>
        <begin position="353"/>
        <end position="384"/>
    </location>
</feature>
<dbReference type="PANTHER" id="PTHR32428">
    <property type="entry name" value="TARGET OF RAPAMYCIN COMPLEX 2 SUBUNIT BIT61-RELATED"/>
    <property type="match status" value="1"/>
</dbReference>
<sequence>MTTPSASSSAMPNKVHTSPAKSTVGRTYDAKLVSREMHRLGTLVTPASSTLTLPTAAPSLSISHSMSGVSAGASPGASSMNTNGGSSGVGVSGLSPGMVVAAAEKDNAWGTLHVHVLPLFNDLPLRVPIEDLNALVSRHIQTVISASPPKALSVLESDTRELIGAGMVTLNAKLVNLDDQLITLRVVEMWEFFWDQILPYIEAVLLPLQNDKLLSSLRHKQPVREHGLPTLTHTQTCSWIHIRDIALRALRDRVILPLQNRLRLRLEAPWTKDTWIRLGESGQRRYQQMLLVLSSQKNRIPATSLALHAPRQEPTAGEAAISELLAAFRLNRPTMLPHAFNYGHSASKSLNTLGSMGSAGSRRANTPSFLSSREPRDRRGRIAGRGVQMAGVIFGPGGWPGYEGVNSVEQEDAPDAEEYSTGDDYESDEDMFRGSHSLRPSTELEHALSSHAHSEAFNRADGRAWRTGTDLLDEDGDTNGTNEGGETPRLGGMESAAPRFALAMNALRHRPSFETRPSYESRPSLESRSSDGGARNSFDSSSLSSARLSLDRDREREYAFTDSAPNSANSANWSASRTARPSLDVPRRSLDTEWDRDRDNAPRSANSFGSGTASGSGRTTARPSLDVPRRSLDAALDRPNLTINNSGSRSPRRSADMLRRPSPSPSPGPGPSPTRPSIDTRRPSATAANTESISPRPSPIDERRHGRPSLDVLQPGLPPPPPPKDSNSSASLREERRRSRTEDVRRPSLDARPNLGHERHERGHERARTADGLLNEEDGMDWDSAQVGSSGSVSGSASV</sequence>
<reference evidence="3" key="1">
    <citation type="journal article" date="2012" name="Science">
        <title>The Paleozoic origin of enzymatic lignin decomposition reconstructed from 31 fungal genomes.</title>
        <authorList>
            <person name="Floudas D."/>
            <person name="Binder M."/>
            <person name="Riley R."/>
            <person name="Barry K."/>
            <person name="Blanchette R.A."/>
            <person name="Henrissat B."/>
            <person name="Martinez A.T."/>
            <person name="Otillar R."/>
            <person name="Spatafora J.W."/>
            <person name="Yadav J.S."/>
            <person name="Aerts A."/>
            <person name="Benoit I."/>
            <person name="Boyd A."/>
            <person name="Carlson A."/>
            <person name="Copeland A."/>
            <person name="Coutinho P.M."/>
            <person name="de Vries R.P."/>
            <person name="Ferreira P."/>
            <person name="Findley K."/>
            <person name="Foster B."/>
            <person name="Gaskell J."/>
            <person name="Glotzer D."/>
            <person name="Gorecki P."/>
            <person name="Heitman J."/>
            <person name="Hesse C."/>
            <person name="Hori C."/>
            <person name="Igarashi K."/>
            <person name="Jurgens J.A."/>
            <person name="Kallen N."/>
            <person name="Kersten P."/>
            <person name="Kohler A."/>
            <person name="Kuees U."/>
            <person name="Kumar T.K.A."/>
            <person name="Kuo A."/>
            <person name="LaButti K."/>
            <person name="Larrondo L.F."/>
            <person name="Lindquist E."/>
            <person name="Ling A."/>
            <person name="Lombard V."/>
            <person name="Lucas S."/>
            <person name="Lundell T."/>
            <person name="Martin R."/>
            <person name="McLaughlin D.J."/>
            <person name="Morgenstern I."/>
            <person name="Morin E."/>
            <person name="Murat C."/>
            <person name="Nagy L.G."/>
            <person name="Nolan M."/>
            <person name="Ohm R.A."/>
            <person name="Patyshakuliyeva A."/>
            <person name="Rokas A."/>
            <person name="Ruiz-Duenas F.J."/>
            <person name="Sabat G."/>
            <person name="Salamov A."/>
            <person name="Samejima M."/>
            <person name="Schmutz J."/>
            <person name="Slot J.C."/>
            <person name="St John F."/>
            <person name="Stenlid J."/>
            <person name="Sun H."/>
            <person name="Sun S."/>
            <person name="Syed K."/>
            <person name="Tsang A."/>
            <person name="Wiebenga A."/>
            <person name="Young D."/>
            <person name="Pisabarro A."/>
            <person name="Eastwood D.C."/>
            <person name="Martin F."/>
            <person name="Cullen D."/>
            <person name="Grigoriev I.V."/>
            <person name="Hibbett D.S."/>
        </authorList>
    </citation>
    <scope>NUCLEOTIDE SEQUENCE [LARGE SCALE GENOMIC DNA]</scope>
    <source>
        <strain evidence="3">RWD-64-598 SS2</strain>
    </source>
</reference>
<dbReference type="Pfam" id="PF08539">
    <property type="entry name" value="HbrB"/>
    <property type="match status" value="1"/>
</dbReference>
<feature type="compositionally biased region" description="Polar residues" evidence="1">
    <location>
        <begin position="686"/>
        <end position="695"/>
    </location>
</feature>
<dbReference type="AlphaFoldDB" id="A0A5M3MWB3"/>
<feature type="compositionally biased region" description="Polar residues" evidence="1">
    <location>
        <begin position="1"/>
        <end position="25"/>
    </location>
</feature>
<feature type="compositionally biased region" description="Basic and acidic residues" evidence="1">
    <location>
        <begin position="732"/>
        <end position="769"/>
    </location>
</feature>
<feature type="compositionally biased region" description="Low complexity" evidence="1">
    <location>
        <begin position="784"/>
        <end position="799"/>
    </location>
</feature>
<feature type="compositionally biased region" description="Basic and acidic residues" evidence="1">
    <location>
        <begin position="627"/>
        <end position="636"/>
    </location>
</feature>
<dbReference type="PANTHER" id="PTHR32428:SF2">
    <property type="entry name" value="TARGET OF RAPAMYCIN COMPLEX 2 SUBUNIT BIT61-RELATED"/>
    <property type="match status" value="1"/>
</dbReference>